<keyword evidence="7" id="KW-0067">ATP-binding</keyword>
<evidence type="ECO:0000256" key="2">
    <source>
        <dbReference type="ARBA" id="ARBA00012438"/>
    </source>
</evidence>
<keyword evidence="9" id="KW-0472">Membrane</keyword>
<evidence type="ECO:0000256" key="4">
    <source>
        <dbReference type="ARBA" id="ARBA00022679"/>
    </source>
</evidence>
<feature type="transmembrane region" description="Helical" evidence="9">
    <location>
        <begin position="156"/>
        <end position="173"/>
    </location>
</feature>
<accession>A0A1H8CHG9</accession>
<evidence type="ECO:0000256" key="3">
    <source>
        <dbReference type="ARBA" id="ARBA00022553"/>
    </source>
</evidence>
<evidence type="ECO:0000256" key="7">
    <source>
        <dbReference type="ARBA" id="ARBA00022840"/>
    </source>
</evidence>
<reference evidence="12" key="1">
    <citation type="submission" date="2016-10" db="EMBL/GenBank/DDBJ databases">
        <authorList>
            <person name="Varghese N."/>
            <person name="Submissions S."/>
        </authorList>
    </citation>
    <scope>NUCLEOTIDE SEQUENCE [LARGE SCALE GENOMIC DNA]</scope>
    <source>
        <strain evidence="12">B48,IBRC-M 10115,DSM 25386,CECT 8001</strain>
    </source>
</reference>
<dbReference type="GO" id="GO:0005524">
    <property type="term" value="F:ATP binding"/>
    <property type="evidence" value="ECO:0007669"/>
    <property type="project" value="UniProtKB-KW"/>
</dbReference>
<dbReference type="InterPro" id="IPR004358">
    <property type="entry name" value="Sig_transdc_His_kin-like_C"/>
</dbReference>
<dbReference type="EMBL" id="FOBW01000007">
    <property type="protein sequence ID" value="SEM94402.1"/>
    <property type="molecule type" value="Genomic_DNA"/>
</dbReference>
<dbReference type="InterPro" id="IPR003661">
    <property type="entry name" value="HisK_dim/P_dom"/>
</dbReference>
<proteinExistence type="predicted"/>
<dbReference type="STRING" id="930146.SAMN05192533_10787"/>
<keyword evidence="12" id="KW-1185">Reference proteome</keyword>
<evidence type="ECO:0000256" key="1">
    <source>
        <dbReference type="ARBA" id="ARBA00000085"/>
    </source>
</evidence>
<dbReference type="SMART" id="SM00387">
    <property type="entry name" value="HATPase_c"/>
    <property type="match status" value="1"/>
</dbReference>
<feature type="transmembrane region" description="Helical" evidence="9">
    <location>
        <begin position="52"/>
        <end position="73"/>
    </location>
</feature>
<dbReference type="InterPro" id="IPR003594">
    <property type="entry name" value="HATPase_dom"/>
</dbReference>
<keyword evidence="6 11" id="KW-0418">Kinase</keyword>
<dbReference type="Pfam" id="PF00512">
    <property type="entry name" value="HisKA"/>
    <property type="match status" value="1"/>
</dbReference>
<dbReference type="EC" id="2.7.13.3" evidence="2"/>
<keyword evidence="8" id="KW-0902">Two-component regulatory system</keyword>
<evidence type="ECO:0000256" key="8">
    <source>
        <dbReference type="ARBA" id="ARBA00023012"/>
    </source>
</evidence>
<dbReference type="OrthoDB" id="9815750at2"/>
<evidence type="ECO:0000256" key="5">
    <source>
        <dbReference type="ARBA" id="ARBA00022741"/>
    </source>
</evidence>
<dbReference type="InterPro" id="IPR048436">
    <property type="entry name" value="MASE12"/>
</dbReference>
<evidence type="ECO:0000313" key="11">
    <source>
        <dbReference type="EMBL" id="SEM94402.1"/>
    </source>
</evidence>
<dbReference type="InterPro" id="IPR005467">
    <property type="entry name" value="His_kinase_dom"/>
</dbReference>
<organism evidence="11 12">
    <name type="scientific">Mesobacillus persicus</name>
    <dbReference type="NCBI Taxonomy" id="930146"/>
    <lineage>
        <taxon>Bacteria</taxon>
        <taxon>Bacillati</taxon>
        <taxon>Bacillota</taxon>
        <taxon>Bacilli</taxon>
        <taxon>Bacillales</taxon>
        <taxon>Bacillaceae</taxon>
        <taxon>Mesobacillus</taxon>
    </lineage>
</organism>
<dbReference type="PANTHER" id="PTHR43065">
    <property type="entry name" value="SENSOR HISTIDINE KINASE"/>
    <property type="match status" value="1"/>
</dbReference>
<dbReference type="Gene3D" id="1.10.287.130">
    <property type="match status" value="1"/>
</dbReference>
<sequence>MNEGTRKEVLKNEEVKAMKLFIPLFYVVFIGYDLVYYYLIPYFYQENIGRPSNGLGLLMYFLLFLVLPVIIYLIKRGNPFQVKYWLFFTFLLVDLIDNLLSFWGSKTEYMSGNIVEVFFLIFVPVFISKRFFWTVAVSLILKYGLLGLIFKSVSVIAPIALIFFLSIFGYILLSRFISYVNGMVYAYEDAKQKEKLAVVGQMAASIAHEIKNPLSALKGFTQLQQERDKQNENYYPIMLNEIDRINLIVSDLLILGKPTGATKSYASIEEILSYVVSINEPQASRQSIAIRTEIEEGLPYLYCDENQMKQVFLNLIKNSIESMMDGGNIDIKAKLIENQFIISVQDEGEGIPHEQIEKLGEPFYTSKPNGTGLGLMVTKKILEEHNGKLDISSSPKKGTRVTVVIPESLDFRNS</sequence>
<dbReference type="SUPFAM" id="SSF55874">
    <property type="entry name" value="ATPase domain of HSP90 chaperone/DNA topoisomerase II/histidine kinase"/>
    <property type="match status" value="1"/>
</dbReference>
<dbReference type="CDD" id="cd00082">
    <property type="entry name" value="HisKA"/>
    <property type="match status" value="1"/>
</dbReference>
<dbReference type="AlphaFoldDB" id="A0A1H8CHG9"/>
<gene>
    <name evidence="11" type="ORF">SAMN05192533_10787</name>
</gene>
<dbReference type="PANTHER" id="PTHR43065:SF34">
    <property type="entry name" value="SPORULATION KINASE A"/>
    <property type="match status" value="1"/>
</dbReference>
<feature type="transmembrane region" description="Helical" evidence="9">
    <location>
        <begin position="85"/>
        <end position="103"/>
    </location>
</feature>
<dbReference type="CDD" id="cd00075">
    <property type="entry name" value="HATPase"/>
    <property type="match status" value="1"/>
</dbReference>
<evidence type="ECO:0000313" key="12">
    <source>
        <dbReference type="Proteomes" id="UP000198553"/>
    </source>
</evidence>
<dbReference type="SUPFAM" id="SSF47384">
    <property type="entry name" value="Homodimeric domain of signal transducing histidine kinase"/>
    <property type="match status" value="1"/>
</dbReference>
<dbReference type="Proteomes" id="UP000198553">
    <property type="component" value="Unassembled WGS sequence"/>
</dbReference>
<dbReference type="InterPro" id="IPR036890">
    <property type="entry name" value="HATPase_C_sf"/>
</dbReference>
<dbReference type="SMART" id="SM00388">
    <property type="entry name" value="HisKA"/>
    <property type="match status" value="1"/>
</dbReference>
<dbReference type="PROSITE" id="PS50109">
    <property type="entry name" value="HIS_KIN"/>
    <property type="match status" value="1"/>
</dbReference>
<comment type="catalytic activity">
    <reaction evidence="1">
        <text>ATP + protein L-histidine = ADP + protein N-phospho-L-histidine.</text>
        <dbReference type="EC" id="2.7.13.3"/>
    </reaction>
</comment>
<evidence type="ECO:0000256" key="9">
    <source>
        <dbReference type="SAM" id="Phobius"/>
    </source>
</evidence>
<dbReference type="Gene3D" id="3.30.565.10">
    <property type="entry name" value="Histidine kinase-like ATPase, C-terminal domain"/>
    <property type="match status" value="1"/>
</dbReference>
<feature type="transmembrane region" description="Helical" evidence="9">
    <location>
        <begin position="20"/>
        <end position="40"/>
    </location>
</feature>
<dbReference type="InterPro" id="IPR036097">
    <property type="entry name" value="HisK_dim/P_sf"/>
</dbReference>
<keyword evidence="9" id="KW-1133">Transmembrane helix</keyword>
<dbReference type="Pfam" id="PF02518">
    <property type="entry name" value="HATPase_c"/>
    <property type="match status" value="1"/>
</dbReference>
<feature type="transmembrane region" description="Helical" evidence="9">
    <location>
        <begin position="109"/>
        <end position="127"/>
    </location>
</feature>
<dbReference type="PRINTS" id="PR00344">
    <property type="entry name" value="BCTRLSENSOR"/>
</dbReference>
<dbReference type="RefSeq" id="WP_090745228.1">
    <property type="nucleotide sequence ID" value="NZ_FOBW01000007.1"/>
</dbReference>
<protein>
    <recommendedName>
        <fullName evidence="2">histidine kinase</fullName>
        <ecNumber evidence="2">2.7.13.3</ecNumber>
    </recommendedName>
</protein>
<evidence type="ECO:0000256" key="6">
    <source>
        <dbReference type="ARBA" id="ARBA00022777"/>
    </source>
</evidence>
<evidence type="ECO:0000259" key="10">
    <source>
        <dbReference type="PROSITE" id="PS50109"/>
    </source>
</evidence>
<feature type="transmembrane region" description="Helical" evidence="9">
    <location>
        <begin position="132"/>
        <end position="150"/>
    </location>
</feature>
<keyword evidence="9" id="KW-0812">Transmembrane</keyword>
<keyword evidence="5" id="KW-0547">Nucleotide-binding</keyword>
<dbReference type="GO" id="GO:0000155">
    <property type="term" value="F:phosphorelay sensor kinase activity"/>
    <property type="evidence" value="ECO:0007669"/>
    <property type="project" value="InterPro"/>
</dbReference>
<dbReference type="Pfam" id="PF20971">
    <property type="entry name" value="MASE12"/>
    <property type="match status" value="1"/>
</dbReference>
<feature type="domain" description="Histidine kinase" evidence="10">
    <location>
        <begin position="205"/>
        <end position="409"/>
    </location>
</feature>
<name>A0A1H8CHG9_9BACI</name>
<keyword evidence="4" id="KW-0808">Transferase</keyword>
<keyword evidence="3" id="KW-0597">Phosphoprotein</keyword>